<dbReference type="EMBL" id="LFYR01000749">
    <property type="protein sequence ID" value="KMZ69780.1"/>
    <property type="molecule type" value="Genomic_DNA"/>
</dbReference>
<sequence length="52" mass="5908">MRADAAVCGGEEKGRCWRKIEIIDRTNTRLRSQDLDFKVLDGLKIGDDQSNI</sequence>
<evidence type="ECO:0000313" key="2">
    <source>
        <dbReference type="Proteomes" id="UP000036987"/>
    </source>
</evidence>
<keyword evidence="2" id="KW-1185">Reference proteome</keyword>
<name>A0A0K9PNH5_ZOSMR</name>
<organism evidence="1 2">
    <name type="scientific">Zostera marina</name>
    <name type="common">Eelgrass</name>
    <dbReference type="NCBI Taxonomy" id="29655"/>
    <lineage>
        <taxon>Eukaryota</taxon>
        <taxon>Viridiplantae</taxon>
        <taxon>Streptophyta</taxon>
        <taxon>Embryophyta</taxon>
        <taxon>Tracheophyta</taxon>
        <taxon>Spermatophyta</taxon>
        <taxon>Magnoliopsida</taxon>
        <taxon>Liliopsida</taxon>
        <taxon>Zosteraceae</taxon>
        <taxon>Zostera</taxon>
    </lineage>
</organism>
<proteinExistence type="predicted"/>
<evidence type="ECO:0000313" key="1">
    <source>
        <dbReference type="EMBL" id="KMZ69780.1"/>
    </source>
</evidence>
<gene>
    <name evidence="1" type="ORF">ZOSMA_207G00220</name>
</gene>
<dbReference type="AlphaFoldDB" id="A0A0K9PNH5"/>
<dbReference type="Proteomes" id="UP000036987">
    <property type="component" value="Unassembled WGS sequence"/>
</dbReference>
<reference evidence="2" key="1">
    <citation type="journal article" date="2016" name="Nature">
        <title>The genome of the seagrass Zostera marina reveals angiosperm adaptation to the sea.</title>
        <authorList>
            <person name="Olsen J.L."/>
            <person name="Rouze P."/>
            <person name="Verhelst B."/>
            <person name="Lin Y.-C."/>
            <person name="Bayer T."/>
            <person name="Collen J."/>
            <person name="Dattolo E."/>
            <person name="De Paoli E."/>
            <person name="Dittami S."/>
            <person name="Maumus F."/>
            <person name="Michel G."/>
            <person name="Kersting A."/>
            <person name="Lauritano C."/>
            <person name="Lohaus R."/>
            <person name="Toepel M."/>
            <person name="Tonon T."/>
            <person name="Vanneste K."/>
            <person name="Amirebrahimi M."/>
            <person name="Brakel J."/>
            <person name="Bostroem C."/>
            <person name="Chovatia M."/>
            <person name="Grimwood J."/>
            <person name="Jenkins J.W."/>
            <person name="Jueterbock A."/>
            <person name="Mraz A."/>
            <person name="Stam W.T."/>
            <person name="Tice H."/>
            <person name="Bornberg-Bauer E."/>
            <person name="Green P.J."/>
            <person name="Pearson G.A."/>
            <person name="Procaccini G."/>
            <person name="Duarte C.M."/>
            <person name="Schmutz J."/>
            <person name="Reusch T.B.H."/>
            <person name="Van de Peer Y."/>
        </authorList>
    </citation>
    <scope>NUCLEOTIDE SEQUENCE [LARGE SCALE GENOMIC DNA]</scope>
    <source>
        <strain evidence="2">cv. Finnish</strain>
    </source>
</reference>
<comment type="caution">
    <text evidence="1">The sequence shown here is derived from an EMBL/GenBank/DDBJ whole genome shotgun (WGS) entry which is preliminary data.</text>
</comment>
<protein>
    <submittedName>
        <fullName evidence="1">Uncharacterized protein</fullName>
    </submittedName>
</protein>
<accession>A0A0K9PNH5</accession>